<feature type="chain" id="PRO_5047002123" description="Secreted protein" evidence="1">
    <location>
        <begin position="19"/>
        <end position="183"/>
    </location>
</feature>
<dbReference type="Proteomes" id="UP001500655">
    <property type="component" value="Unassembled WGS sequence"/>
</dbReference>
<evidence type="ECO:0000256" key="1">
    <source>
        <dbReference type="SAM" id="SignalP"/>
    </source>
</evidence>
<organism evidence="2 3">
    <name type="scientific">Luedemannella helvata</name>
    <dbReference type="NCBI Taxonomy" id="349315"/>
    <lineage>
        <taxon>Bacteria</taxon>
        <taxon>Bacillati</taxon>
        <taxon>Actinomycetota</taxon>
        <taxon>Actinomycetes</taxon>
        <taxon>Micromonosporales</taxon>
        <taxon>Micromonosporaceae</taxon>
        <taxon>Luedemannella</taxon>
    </lineage>
</organism>
<dbReference type="EMBL" id="BAAALS010000039">
    <property type="protein sequence ID" value="GAA1774591.1"/>
    <property type="molecule type" value="Genomic_DNA"/>
</dbReference>
<keyword evidence="1" id="KW-0732">Signal</keyword>
<evidence type="ECO:0000313" key="3">
    <source>
        <dbReference type="Proteomes" id="UP001500655"/>
    </source>
</evidence>
<keyword evidence="3" id="KW-1185">Reference proteome</keyword>
<evidence type="ECO:0008006" key="4">
    <source>
        <dbReference type="Google" id="ProtNLM"/>
    </source>
</evidence>
<gene>
    <name evidence="2" type="ORF">GCM10009681_52710</name>
</gene>
<evidence type="ECO:0000313" key="2">
    <source>
        <dbReference type="EMBL" id="GAA1774591.1"/>
    </source>
</evidence>
<proteinExistence type="predicted"/>
<reference evidence="2 3" key="1">
    <citation type="journal article" date="2019" name="Int. J. Syst. Evol. Microbiol.">
        <title>The Global Catalogue of Microorganisms (GCM) 10K type strain sequencing project: providing services to taxonomists for standard genome sequencing and annotation.</title>
        <authorList>
            <consortium name="The Broad Institute Genomics Platform"/>
            <consortium name="The Broad Institute Genome Sequencing Center for Infectious Disease"/>
            <person name="Wu L."/>
            <person name="Ma J."/>
        </authorList>
    </citation>
    <scope>NUCLEOTIDE SEQUENCE [LARGE SCALE GENOMIC DNA]</scope>
    <source>
        <strain evidence="2 3">JCM 13249</strain>
    </source>
</reference>
<name>A0ABN2L4F1_9ACTN</name>
<feature type="signal peptide" evidence="1">
    <location>
        <begin position="1"/>
        <end position="18"/>
    </location>
</feature>
<comment type="caution">
    <text evidence="2">The sequence shown here is derived from an EMBL/GenBank/DDBJ whole genome shotgun (WGS) entry which is preliminary data.</text>
</comment>
<sequence length="183" mass="16219">MWLVAGALLASGAVPASGDPPASVTFSYVGGQQWFVVPPGVCFLDVAAFGGSGGPASTGEPGGLGSAVWARLAVDPHEVLVITVGGQGQPPAGGFGGGGAGGAGADGGVVAGGGGGATTIARQGVEVIVAGGGGGGGAAAADPSAGAGGGGGSGGSLGPTGATLGMAAHPGDGAAFVTTVPCG</sequence>
<accession>A0ABN2L4F1</accession>
<protein>
    <recommendedName>
        <fullName evidence="4">Secreted protein</fullName>
    </recommendedName>
</protein>